<feature type="compositionally biased region" description="Basic and acidic residues" evidence="1">
    <location>
        <begin position="10"/>
        <end position="20"/>
    </location>
</feature>
<feature type="region of interest" description="Disordered" evidence="1">
    <location>
        <begin position="1"/>
        <end position="20"/>
    </location>
</feature>
<sequence>MDMNSNLEFKGGKDGHDDDPYAEIRRQILLLTADDDEDLPVNSPKSISAAKRSSNSFKASSVTGLQHGVYFNWWEDENTNSVPAWLANLWRNGNGTGVFIPQVVKSRRIYKPGKMNNERRRIYKPVENKFS</sequence>
<evidence type="ECO:0000256" key="1">
    <source>
        <dbReference type="SAM" id="MobiDB-lite"/>
    </source>
</evidence>
<dbReference type="PANTHER" id="PTHR34956">
    <property type="entry name" value="OS05G0397300 PROTEIN"/>
    <property type="match status" value="1"/>
</dbReference>
<protein>
    <submittedName>
        <fullName evidence="2">Uncharacterized protein</fullName>
    </submittedName>
</protein>
<organism evidence="2">
    <name type="scientific">Fagus sylvatica</name>
    <name type="common">Beechnut</name>
    <dbReference type="NCBI Taxonomy" id="28930"/>
    <lineage>
        <taxon>Eukaryota</taxon>
        <taxon>Viridiplantae</taxon>
        <taxon>Streptophyta</taxon>
        <taxon>Embryophyta</taxon>
        <taxon>Tracheophyta</taxon>
        <taxon>Spermatophyta</taxon>
        <taxon>Magnoliopsida</taxon>
        <taxon>eudicotyledons</taxon>
        <taxon>Gunneridae</taxon>
        <taxon>Pentapetalae</taxon>
        <taxon>rosids</taxon>
        <taxon>fabids</taxon>
        <taxon>Fagales</taxon>
        <taxon>Fagaceae</taxon>
        <taxon>Fagus</taxon>
    </lineage>
</organism>
<proteinExistence type="predicted"/>
<dbReference type="PANTHER" id="PTHR34956:SF1">
    <property type="entry name" value="DUF4005 DOMAIN-CONTAINING PROTEIN"/>
    <property type="match status" value="1"/>
</dbReference>
<name>A0A2N9GBP6_FAGSY</name>
<reference evidence="2" key="1">
    <citation type="submission" date="2018-02" db="EMBL/GenBank/DDBJ databases">
        <authorList>
            <person name="Cohen D.B."/>
            <person name="Kent A.D."/>
        </authorList>
    </citation>
    <scope>NUCLEOTIDE SEQUENCE</scope>
</reference>
<dbReference type="AlphaFoldDB" id="A0A2N9GBP6"/>
<dbReference type="EMBL" id="OIVN01001704">
    <property type="protein sequence ID" value="SPC96809.1"/>
    <property type="molecule type" value="Genomic_DNA"/>
</dbReference>
<accession>A0A2N9GBP6</accession>
<gene>
    <name evidence="2" type="ORF">FSB_LOCUS24691</name>
</gene>
<evidence type="ECO:0000313" key="2">
    <source>
        <dbReference type="EMBL" id="SPC96809.1"/>
    </source>
</evidence>